<keyword evidence="1 2" id="KW-0732">Signal</keyword>
<dbReference type="Pfam" id="PF13517">
    <property type="entry name" value="FG-GAP_3"/>
    <property type="match status" value="3"/>
</dbReference>
<keyword evidence="4" id="KW-1185">Reference proteome</keyword>
<protein>
    <submittedName>
        <fullName evidence="3">FG-GAP repeat domain-containing protein</fullName>
    </submittedName>
</protein>
<dbReference type="Proteomes" id="UP001595699">
    <property type="component" value="Unassembled WGS sequence"/>
</dbReference>
<gene>
    <name evidence="3" type="ORF">ACFOUW_04405</name>
</gene>
<comment type="caution">
    <text evidence="3">The sequence shown here is derived from an EMBL/GenBank/DDBJ whole genome shotgun (WGS) entry which is preliminary data.</text>
</comment>
<dbReference type="InterPro" id="IPR028994">
    <property type="entry name" value="Integrin_alpha_N"/>
</dbReference>
<name>A0ABV7Y474_9ACTN</name>
<dbReference type="EMBL" id="JBHRZH010000004">
    <property type="protein sequence ID" value="MFC3760066.1"/>
    <property type="molecule type" value="Genomic_DNA"/>
</dbReference>
<evidence type="ECO:0000256" key="2">
    <source>
        <dbReference type="SAM" id="SignalP"/>
    </source>
</evidence>
<sequence>MTPRGAVAVALAIVCLTATPALAGASKGKNERRLELPHTHRMSLLATASSDDVTGDGLADAVVRDPGAWSGTLRAFVHDGATTGNPWATPTSLGGAWDFADALLLGDITGDGRLDLVARDPFAGNGTLWIYPHNGAATGNPWTTRFQAGTGWNAHGLLQLGDMNGDGRLDLVTREQGSANGTRWIYPHNGSSTSNPWTASTRLWAGTGWNIGNVVLLADVTGDGLPDSLLRDSSSGLWIYPHNGVTNGNPYTSRFAAGSGWDLAKTLLVGDANADGHNDLLAIDASGTLFVYPSSGAATGNPFTVPRYAAGTGWNSIANTFVVADVNGDGRSDLLARLRAGDLWVHPNDASATPWTQRISAGAGWTYENQLLLGDVTGDHRPDLVARDPGDADGALWIYPHDGSSSANPWTLPRVLAGTGWNLAVELQLGDLTGDGRRDILLRDRAGDLWIYPHTGTTTGNPWLSTRQWAGSGWQTAASLALADVNGDGSNDLVDRERDGSLWIYPTGSSSAPIRVAGDWRTTRTLAVADVEGTDLPELVAVDADGTVWIHPHNGSTTANPWPANHPAGASWPTASTVLF</sequence>
<dbReference type="SUPFAM" id="SSF69318">
    <property type="entry name" value="Integrin alpha N-terminal domain"/>
    <property type="match status" value="2"/>
</dbReference>
<accession>A0ABV7Y474</accession>
<evidence type="ECO:0000313" key="3">
    <source>
        <dbReference type="EMBL" id="MFC3760066.1"/>
    </source>
</evidence>
<dbReference type="PANTHER" id="PTHR46580:SF4">
    <property type="entry name" value="ATP_GTP-BINDING PROTEIN"/>
    <property type="match status" value="1"/>
</dbReference>
<proteinExistence type="predicted"/>
<organism evidence="3 4">
    <name type="scientific">Tenggerimyces flavus</name>
    <dbReference type="NCBI Taxonomy" id="1708749"/>
    <lineage>
        <taxon>Bacteria</taxon>
        <taxon>Bacillati</taxon>
        <taxon>Actinomycetota</taxon>
        <taxon>Actinomycetes</taxon>
        <taxon>Propionibacteriales</taxon>
        <taxon>Nocardioidaceae</taxon>
        <taxon>Tenggerimyces</taxon>
    </lineage>
</organism>
<dbReference type="PANTHER" id="PTHR46580">
    <property type="entry name" value="SENSOR KINASE-RELATED"/>
    <property type="match status" value="1"/>
</dbReference>
<evidence type="ECO:0000256" key="1">
    <source>
        <dbReference type="ARBA" id="ARBA00022729"/>
    </source>
</evidence>
<reference evidence="4" key="1">
    <citation type="journal article" date="2019" name="Int. J. Syst. Evol. Microbiol.">
        <title>The Global Catalogue of Microorganisms (GCM) 10K type strain sequencing project: providing services to taxonomists for standard genome sequencing and annotation.</title>
        <authorList>
            <consortium name="The Broad Institute Genomics Platform"/>
            <consortium name="The Broad Institute Genome Sequencing Center for Infectious Disease"/>
            <person name="Wu L."/>
            <person name="Ma J."/>
        </authorList>
    </citation>
    <scope>NUCLEOTIDE SEQUENCE [LARGE SCALE GENOMIC DNA]</scope>
    <source>
        <strain evidence="4">CGMCC 4.7241</strain>
    </source>
</reference>
<feature type="signal peptide" evidence="2">
    <location>
        <begin position="1"/>
        <end position="23"/>
    </location>
</feature>
<evidence type="ECO:0000313" key="4">
    <source>
        <dbReference type="Proteomes" id="UP001595699"/>
    </source>
</evidence>
<dbReference type="RefSeq" id="WP_205120109.1">
    <property type="nucleotide sequence ID" value="NZ_JAFBCM010000001.1"/>
</dbReference>
<dbReference type="InterPro" id="IPR013517">
    <property type="entry name" value="FG-GAP"/>
</dbReference>
<dbReference type="Gene3D" id="2.130.10.130">
    <property type="entry name" value="Integrin alpha, N-terminal"/>
    <property type="match status" value="3"/>
</dbReference>
<feature type="chain" id="PRO_5046949288" evidence="2">
    <location>
        <begin position="24"/>
        <end position="580"/>
    </location>
</feature>